<feature type="region of interest" description="Disordered" evidence="1">
    <location>
        <begin position="356"/>
        <end position="396"/>
    </location>
</feature>
<dbReference type="HOGENOM" id="CLU_483423_0_0_1"/>
<accession>T1HAM0</accession>
<dbReference type="EMBL" id="ACPB03013485">
    <property type="status" value="NOT_ANNOTATED_CDS"/>
    <property type="molecule type" value="Genomic_DNA"/>
</dbReference>
<keyword evidence="3" id="KW-1185">Reference proteome</keyword>
<evidence type="ECO:0000313" key="3">
    <source>
        <dbReference type="Proteomes" id="UP000015103"/>
    </source>
</evidence>
<feature type="region of interest" description="Disordered" evidence="1">
    <location>
        <begin position="454"/>
        <end position="564"/>
    </location>
</feature>
<feature type="compositionally biased region" description="Acidic residues" evidence="1">
    <location>
        <begin position="497"/>
        <end position="538"/>
    </location>
</feature>
<feature type="compositionally biased region" description="Polar residues" evidence="1">
    <location>
        <begin position="330"/>
        <end position="340"/>
    </location>
</feature>
<dbReference type="AlphaFoldDB" id="T1HAM0"/>
<feature type="compositionally biased region" description="Acidic residues" evidence="1">
    <location>
        <begin position="360"/>
        <end position="369"/>
    </location>
</feature>
<sequence>MGCASSAPLVQQGLDAARKAVSRDAVEEKTKSMAKDAIESDQAKGILESVNNAKDEAVEKMEAGIFDLPFGLKFLFIQNEKSCSYYEAFITKELNNYSWFHVCVQWDRFLIAKGKNKVHQMEWSYFVNLDKCFIRKVCKTLEMDLKGTLIDRTSQIMAYADDVVIIGRSLAAVKSIFVTLEREAKRVGLRVNEGKTKVLVHGSFANVSGYPGGQSWLNCIRGKFKFGETVKEKVEHVVEEIEEKVESLVGSSKEKAEEVNEDLKDAVESFDEIANEEAPTEPATTPEPDTTPDKNKEGDLIGSPATTAAATTTTVDNSYETAHTPEIWTRTETISPSGSSELREIKQEIEQDLLALGATDELDQEEEDLEASKETKEEETLEIGQTSPAIGSSDVDELEANVEIKVEEYPSNSPVIEENPSVDESLVPKDENLVEVEGTGEEEIIEVTVETLEEKEEFHQNEQEEEDNVIINEEASLLNEETDTMDQIENTQHEEAEVNEEISPDLPDDEAYIHLDEDESNGNNEENIDTTNNEDEENLNNSSDEKVLEKVSPDEDQRIILEGA</sequence>
<protein>
    <submittedName>
        <fullName evidence="2">Uncharacterized protein</fullName>
    </submittedName>
</protein>
<feature type="region of interest" description="Disordered" evidence="1">
    <location>
        <begin position="275"/>
        <end position="344"/>
    </location>
</feature>
<dbReference type="EnsemblMetazoa" id="RPRC001075-RA">
    <property type="protein sequence ID" value="RPRC001075-PA"/>
    <property type="gene ID" value="RPRC001075"/>
</dbReference>
<organism evidence="2 3">
    <name type="scientific">Rhodnius prolixus</name>
    <name type="common">Triatomid bug</name>
    <dbReference type="NCBI Taxonomy" id="13249"/>
    <lineage>
        <taxon>Eukaryota</taxon>
        <taxon>Metazoa</taxon>
        <taxon>Ecdysozoa</taxon>
        <taxon>Arthropoda</taxon>
        <taxon>Hexapoda</taxon>
        <taxon>Insecta</taxon>
        <taxon>Pterygota</taxon>
        <taxon>Neoptera</taxon>
        <taxon>Paraneoptera</taxon>
        <taxon>Hemiptera</taxon>
        <taxon>Heteroptera</taxon>
        <taxon>Panheteroptera</taxon>
        <taxon>Cimicomorpha</taxon>
        <taxon>Reduviidae</taxon>
        <taxon>Triatominae</taxon>
        <taxon>Rhodnius</taxon>
    </lineage>
</organism>
<evidence type="ECO:0000256" key="1">
    <source>
        <dbReference type="SAM" id="MobiDB-lite"/>
    </source>
</evidence>
<feature type="region of interest" description="Disordered" evidence="1">
    <location>
        <begin position="409"/>
        <end position="429"/>
    </location>
</feature>
<name>T1HAM0_RHOPR</name>
<feature type="compositionally biased region" description="Low complexity" evidence="1">
    <location>
        <begin position="305"/>
        <end position="314"/>
    </location>
</feature>
<dbReference type="InParanoid" id="T1HAM0"/>
<dbReference type="Proteomes" id="UP000015103">
    <property type="component" value="Unassembled WGS sequence"/>
</dbReference>
<proteinExistence type="predicted"/>
<evidence type="ECO:0000313" key="2">
    <source>
        <dbReference type="EnsemblMetazoa" id="RPRC001075-PA"/>
    </source>
</evidence>
<feature type="compositionally biased region" description="Basic and acidic residues" evidence="1">
    <location>
        <begin position="543"/>
        <end position="564"/>
    </location>
</feature>
<reference evidence="2" key="1">
    <citation type="submission" date="2015-05" db="UniProtKB">
        <authorList>
            <consortium name="EnsemblMetazoa"/>
        </authorList>
    </citation>
    <scope>IDENTIFICATION</scope>
</reference>
<dbReference type="VEuPathDB" id="VectorBase:RPRC001075"/>